<dbReference type="HOGENOM" id="CLU_2298382_0_0_1"/>
<organism evidence="2 3">
    <name type="scientific">Paxillus rubicundulus Ve08.2h10</name>
    <dbReference type="NCBI Taxonomy" id="930991"/>
    <lineage>
        <taxon>Eukaryota</taxon>
        <taxon>Fungi</taxon>
        <taxon>Dikarya</taxon>
        <taxon>Basidiomycota</taxon>
        <taxon>Agaricomycotina</taxon>
        <taxon>Agaricomycetes</taxon>
        <taxon>Agaricomycetidae</taxon>
        <taxon>Boletales</taxon>
        <taxon>Paxilineae</taxon>
        <taxon>Paxillaceae</taxon>
        <taxon>Paxillus</taxon>
    </lineage>
</organism>
<evidence type="ECO:0000256" key="1">
    <source>
        <dbReference type="SAM" id="MobiDB-lite"/>
    </source>
</evidence>
<dbReference type="InParanoid" id="A0A0D0E0P4"/>
<feature type="non-terminal residue" evidence="2">
    <location>
        <position position="101"/>
    </location>
</feature>
<proteinExistence type="predicted"/>
<dbReference type="AlphaFoldDB" id="A0A0D0E0P4"/>
<feature type="compositionally biased region" description="Basic and acidic residues" evidence="1">
    <location>
        <begin position="41"/>
        <end position="54"/>
    </location>
</feature>
<name>A0A0D0E0P4_9AGAM</name>
<reference evidence="2 3" key="1">
    <citation type="submission" date="2014-04" db="EMBL/GenBank/DDBJ databases">
        <authorList>
            <consortium name="DOE Joint Genome Institute"/>
            <person name="Kuo A."/>
            <person name="Kohler A."/>
            <person name="Jargeat P."/>
            <person name="Nagy L.G."/>
            <person name="Floudas D."/>
            <person name="Copeland A."/>
            <person name="Barry K.W."/>
            <person name="Cichocki N."/>
            <person name="Veneault-Fourrey C."/>
            <person name="LaButti K."/>
            <person name="Lindquist E.A."/>
            <person name="Lipzen A."/>
            <person name="Lundell T."/>
            <person name="Morin E."/>
            <person name="Murat C."/>
            <person name="Sun H."/>
            <person name="Tunlid A."/>
            <person name="Henrissat B."/>
            <person name="Grigoriev I.V."/>
            <person name="Hibbett D.S."/>
            <person name="Martin F."/>
            <person name="Nordberg H.P."/>
            <person name="Cantor M.N."/>
            <person name="Hua S.X."/>
        </authorList>
    </citation>
    <scope>NUCLEOTIDE SEQUENCE [LARGE SCALE GENOMIC DNA]</scope>
    <source>
        <strain evidence="2 3">Ve08.2h10</strain>
    </source>
</reference>
<evidence type="ECO:0000313" key="2">
    <source>
        <dbReference type="EMBL" id="KIK97041.1"/>
    </source>
</evidence>
<keyword evidence="3" id="KW-1185">Reference proteome</keyword>
<accession>A0A0D0E0P4</accession>
<dbReference type="EMBL" id="KN824955">
    <property type="protein sequence ID" value="KIK97041.1"/>
    <property type="molecule type" value="Genomic_DNA"/>
</dbReference>
<evidence type="ECO:0000313" key="3">
    <source>
        <dbReference type="Proteomes" id="UP000054538"/>
    </source>
</evidence>
<sequence length="101" mass="11486">MLQLTEALLWCNRRKSNRRYAPLGEKDVGCTLISSPANSSKEPDGGAVEKIEQGRESRRVAKEYTVVERHMPLFFLSQKLDYSTSIIVTALSTKERRSKQV</sequence>
<feature type="region of interest" description="Disordered" evidence="1">
    <location>
        <begin position="33"/>
        <end position="54"/>
    </location>
</feature>
<protein>
    <submittedName>
        <fullName evidence="2">Uncharacterized protein</fullName>
    </submittedName>
</protein>
<gene>
    <name evidence="2" type="ORF">PAXRUDRAFT_825333</name>
</gene>
<dbReference type="Proteomes" id="UP000054538">
    <property type="component" value="Unassembled WGS sequence"/>
</dbReference>
<reference evidence="3" key="2">
    <citation type="submission" date="2015-01" db="EMBL/GenBank/DDBJ databases">
        <title>Evolutionary Origins and Diversification of the Mycorrhizal Mutualists.</title>
        <authorList>
            <consortium name="DOE Joint Genome Institute"/>
            <consortium name="Mycorrhizal Genomics Consortium"/>
            <person name="Kohler A."/>
            <person name="Kuo A."/>
            <person name="Nagy L.G."/>
            <person name="Floudas D."/>
            <person name="Copeland A."/>
            <person name="Barry K.W."/>
            <person name="Cichocki N."/>
            <person name="Veneault-Fourrey C."/>
            <person name="LaButti K."/>
            <person name="Lindquist E.A."/>
            <person name="Lipzen A."/>
            <person name="Lundell T."/>
            <person name="Morin E."/>
            <person name="Murat C."/>
            <person name="Riley R."/>
            <person name="Ohm R."/>
            <person name="Sun H."/>
            <person name="Tunlid A."/>
            <person name="Henrissat B."/>
            <person name="Grigoriev I.V."/>
            <person name="Hibbett D.S."/>
            <person name="Martin F."/>
        </authorList>
    </citation>
    <scope>NUCLEOTIDE SEQUENCE [LARGE SCALE GENOMIC DNA]</scope>
    <source>
        <strain evidence="3">Ve08.2h10</strain>
    </source>
</reference>